<dbReference type="FunFam" id="3.30.160.60:FF:000072">
    <property type="entry name" value="zinc finger protein 143 isoform X1"/>
    <property type="match status" value="1"/>
</dbReference>
<accession>A0A0R3UJN3</accession>
<dbReference type="GO" id="GO:0000978">
    <property type="term" value="F:RNA polymerase II cis-regulatory region sequence-specific DNA binding"/>
    <property type="evidence" value="ECO:0007669"/>
    <property type="project" value="TreeGrafter"/>
</dbReference>
<dbReference type="PANTHER" id="PTHR23235:SF1">
    <property type="entry name" value="TRANSCRIPTION FACTOR SP2"/>
    <property type="match status" value="1"/>
</dbReference>
<evidence type="ECO:0000256" key="2">
    <source>
        <dbReference type="ARBA" id="ARBA00022737"/>
    </source>
</evidence>
<dbReference type="EMBL" id="UXSR01005401">
    <property type="protein sequence ID" value="VDD81730.1"/>
    <property type="molecule type" value="Genomic_DNA"/>
</dbReference>
<dbReference type="PANTHER" id="PTHR23235">
    <property type="entry name" value="KRUEPPEL-LIKE TRANSCRIPTION FACTOR"/>
    <property type="match status" value="1"/>
</dbReference>
<dbReference type="OrthoDB" id="9411774at2759"/>
<evidence type="ECO:0000313" key="8">
    <source>
        <dbReference type="EMBL" id="VDD81730.1"/>
    </source>
</evidence>
<evidence type="ECO:0000256" key="3">
    <source>
        <dbReference type="ARBA" id="ARBA00022771"/>
    </source>
</evidence>
<evidence type="ECO:0000256" key="6">
    <source>
        <dbReference type="SAM" id="MobiDB-lite"/>
    </source>
</evidence>
<feature type="compositionally biased region" description="Low complexity" evidence="6">
    <location>
        <begin position="348"/>
        <end position="362"/>
    </location>
</feature>
<dbReference type="PROSITE" id="PS50157">
    <property type="entry name" value="ZINC_FINGER_C2H2_2"/>
    <property type="match status" value="7"/>
</dbReference>
<evidence type="ECO:0000256" key="4">
    <source>
        <dbReference type="ARBA" id="ARBA00022833"/>
    </source>
</evidence>
<keyword evidence="2" id="KW-0677">Repeat</keyword>
<dbReference type="SUPFAM" id="SSF57667">
    <property type="entry name" value="beta-beta-alpha zinc fingers"/>
    <property type="match status" value="4"/>
</dbReference>
<dbReference type="AlphaFoldDB" id="A0A0R3UJN3"/>
<protein>
    <submittedName>
        <fullName evidence="10">C2H2-type domain-containing protein</fullName>
    </submittedName>
</protein>
<proteinExistence type="predicted"/>
<dbReference type="FunFam" id="3.30.160.60:FF:002343">
    <property type="entry name" value="Zinc finger protein 33A"/>
    <property type="match status" value="1"/>
</dbReference>
<keyword evidence="9" id="KW-1185">Reference proteome</keyword>
<organism evidence="10">
    <name type="scientific">Mesocestoides corti</name>
    <name type="common">Flatworm</name>
    <dbReference type="NCBI Taxonomy" id="53468"/>
    <lineage>
        <taxon>Eukaryota</taxon>
        <taxon>Metazoa</taxon>
        <taxon>Spiralia</taxon>
        <taxon>Lophotrochozoa</taxon>
        <taxon>Platyhelminthes</taxon>
        <taxon>Cestoda</taxon>
        <taxon>Eucestoda</taxon>
        <taxon>Cyclophyllidea</taxon>
        <taxon>Mesocestoididae</taxon>
        <taxon>Mesocestoides</taxon>
    </lineage>
</organism>
<name>A0A0R3UJN3_MESCO</name>
<feature type="compositionally biased region" description="Pro residues" evidence="6">
    <location>
        <begin position="620"/>
        <end position="634"/>
    </location>
</feature>
<evidence type="ECO:0000256" key="5">
    <source>
        <dbReference type="PROSITE-ProRule" id="PRU00042"/>
    </source>
</evidence>
<dbReference type="InterPro" id="IPR013087">
    <property type="entry name" value="Znf_C2H2_type"/>
</dbReference>
<feature type="domain" description="C2H2-type" evidence="7">
    <location>
        <begin position="395"/>
        <end position="424"/>
    </location>
</feature>
<sequence>MLQLQHKQQILIAPRPTVSPLTSASSLSKEINQLKMTQHEVEEEEDLVIVEPTDPDEDRMREAALQAQQEVTLVQATSPPKSTAEVDASKSGFTNSPVLFSQILQALSAKSNKQATENPQQAPRFLVASSNNVLTIQTPVKTTAGAVQTQASSFMVQPLSGVEAAKLLNLSTAPQLNSTPTPLVTASPPVQNPGIQSLLTTNPLLSGVLVNCATANLVSQLSSSVSASMFSFAQTVAMDKAANVDGQIAEITQMLSVLINLASSLSNSLPGLANLKPPGNTTTNSTVPQTNPILTSLIAPPQPVVNLASNPTMVSFADLKSVTSTNAPPPPNVVCPQPCPPIQLKPEPTVSSTAPPASSSVPAANGTLAAPVAGLRTKSGAVLASVKSSGRAKPFICPHSGCTRAFSSRFNLVEHIRIHTGERPFVCPEPGCKSRFKRRRDLYEHATTHKARLNSEAARRGPLLTALLTSKDKQGGSSGDHLGHKRRRHFCPFPNCPRSYARRHRLNQHMCAHTGMGPYYCDQPNCSVRYFCAGDLERHKLVHLVPTSGDPVKKHLCPSPDCGKAYSKLNKLREHVRSHTGERPYVCDREGCNASFIRLYGLKRHQLTHLVALREAMSDPPKPAEPSNPQPPSTSAPSPATCLVTTIPVTSTLTAIFPPSATLIPRVGLNSQPTILNFVQALTNSGVQLKPIVAAQPKEESLPAPSNLVIKPDPDSTPVSTASIVTTAPSVTITSIASTATSKLPLVQRSIKAAATPSASALAEKAIVVSGPFGKRRHICPMPGCTKIFPKLNKLREHICRHTGERPYACEECPATFVRMYDLRRHAMIHTRKKTGILNNGV</sequence>
<feature type="domain" description="C2H2-type" evidence="7">
    <location>
        <begin position="585"/>
        <end position="609"/>
    </location>
</feature>
<reference evidence="10" key="2">
    <citation type="submission" date="2019-11" db="UniProtKB">
        <authorList>
            <consortium name="WormBaseParasite"/>
        </authorList>
    </citation>
    <scope>IDENTIFICATION</scope>
</reference>
<feature type="domain" description="C2H2-type" evidence="7">
    <location>
        <begin position="555"/>
        <end position="584"/>
    </location>
</feature>
<feature type="region of interest" description="Disordered" evidence="6">
    <location>
        <begin position="327"/>
        <end position="362"/>
    </location>
</feature>
<dbReference type="SMART" id="SM00355">
    <property type="entry name" value="ZnF_C2H2"/>
    <property type="match status" value="8"/>
</dbReference>
<dbReference type="WBParaSite" id="MCU_004388-RA">
    <property type="protein sequence ID" value="MCU_004388-RA"/>
    <property type="gene ID" value="MCU_004388"/>
</dbReference>
<dbReference type="InterPro" id="IPR036236">
    <property type="entry name" value="Znf_C2H2_sf"/>
</dbReference>
<evidence type="ECO:0000313" key="9">
    <source>
        <dbReference type="Proteomes" id="UP000267029"/>
    </source>
</evidence>
<feature type="domain" description="C2H2-type" evidence="7">
    <location>
        <begin position="489"/>
        <end position="518"/>
    </location>
</feature>
<keyword evidence="1" id="KW-0479">Metal-binding</keyword>
<feature type="compositionally biased region" description="Pro residues" evidence="6">
    <location>
        <begin position="327"/>
        <end position="343"/>
    </location>
</feature>
<feature type="domain" description="C2H2-type" evidence="7">
    <location>
        <begin position="425"/>
        <end position="454"/>
    </location>
</feature>
<feature type="region of interest" description="Disordered" evidence="6">
    <location>
        <begin position="617"/>
        <end position="641"/>
    </location>
</feature>
<evidence type="ECO:0000313" key="10">
    <source>
        <dbReference type="WBParaSite" id="MCU_004388-RA"/>
    </source>
</evidence>
<dbReference type="Proteomes" id="UP000267029">
    <property type="component" value="Unassembled WGS sequence"/>
</dbReference>
<evidence type="ECO:0000259" key="7">
    <source>
        <dbReference type="PROSITE" id="PS50157"/>
    </source>
</evidence>
<dbReference type="Gene3D" id="3.30.160.60">
    <property type="entry name" value="Classic Zinc Finger"/>
    <property type="match status" value="7"/>
</dbReference>
<dbReference type="STRING" id="53468.A0A0R3UJN3"/>
<keyword evidence="4" id="KW-0862">Zinc</keyword>
<keyword evidence="3 5" id="KW-0863">Zinc-finger</keyword>
<dbReference type="FunFam" id="3.30.160.60:FF:000125">
    <property type="entry name" value="Putative zinc finger protein 143"/>
    <property type="match status" value="1"/>
</dbReference>
<feature type="domain" description="C2H2-type" evidence="7">
    <location>
        <begin position="778"/>
        <end position="807"/>
    </location>
</feature>
<dbReference type="GO" id="GO:0008270">
    <property type="term" value="F:zinc ion binding"/>
    <property type="evidence" value="ECO:0007669"/>
    <property type="project" value="UniProtKB-KW"/>
</dbReference>
<evidence type="ECO:0000256" key="1">
    <source>
        <dbReference type="ARBA" id="ARBA00022723"/>
    </source>
</evidence>
<dbReference type="Pfam" id="PF00096">
    <property type="entry name" value="zf-C2H2"/>
    <property type="match status" value="3"/>
</dbReference>
<reference evidence="8 9" key="1">
    <citation type="submission" date="2018-10" db="EMBL/GenBank/DDBJ databases">
        <authorList>
            <consortium name="Pathogen Informatics"/>
        </authorList>
    </citation>
    <scope>NUCLEOTIDE SEQUENCE [LARGE SCALE GENOMIC DNA]</scope>
</reference>
<gene>
    <name evidence="8" type="ORF">MCOS_LOCUS7733</name>
</gene>
<feature type="domain" description="C2H2-type" evidence="7">
    <location>
        <begin position="808"/>
        <end position="835"/>
    </location>
</feature>
<dbReference type="PROSITE" id="PS00028">
    <property type="entry name" value="ZINC_FINGER_C2H2_1"/>
    <property type="match status" value="8"/>
</dbReference>
<dbReference type="GO" id="GO:0000981">
    <property type="term" value="F:DNA-binding transcription factor activity, RNA polymerase II-specific"/>
    <property type="evidence" value="ECO:0007669"/>
    <property type="project" value="TreeGrafter"/>
</dbReference>